<dbReference type="GO" id="GO:0051287">
    <property type="term" value="F:NAD binding"/>
    <property type="evidence" value="ECO:0007669"/>
    <property type="project" value="UniProtKB-ARBA"/>
</dbReference>
<dbReference type="SUPFAM" id="SSF111331">
    <property type="entry name" value="NAD kinase/diacylglycerol kinase-like"/>
    <property type="match status" value="1"/>
</dbReference>
<name>A0A932MNJ5_UNCTE</name>
<comment type="caution">
    <text evidence="1">The sequence shown here is derived from an EMBL/GenBank/DDBJ whole genome shotgun (WGS) entry which is preliminary data.</text>
</comment>
<dbReference type="InterPro" id="IPR002504">
    <property type="entry name" value="NADK"/>
</dbReference>
<proteinExistence type="predicted"/>
<dbReference type="GO" id="GO:0005524">
    <property type="term" value="F:ATP binding"/>
    <property type="evidence" value="ECO:0007669"/>
    <property type="project" value="UniProtKB-ARBA"/>
</dbReference>
<dbReference type="Proteomes" id="UP000782312">
    <property type="component" value="Unassembled WGS sequence"/>
</dbReference>
<dbReference type="GO" id="GO:0006741">
    <property type="term" value="P:NADP+ biosynthetic process"/>
    <property type="evidence" value="ECO:0007669"/>
    <property type="project" value="InterPro"/>
</dbReference>
<dbReference type="InterPro" id="IPR017438">
    <property type="entry name" value="ATP-NAD_kinase_N"/>
</dbReference>
<keyword evidence="1" id="KW-0418">Kinase</keyword>
<dbReference type="PANTHER" id="PTHR40697">
    <property type="entry name" value="ACETOIN CATABOLISM PROTEIN X"/>
    <property type="match status" value="1"/>
</dbReference>
<dbReference type="AlphaFoldDB" id="A0A932MNJ5"/>
<dbReference type="InterPro" id="IPR039065">
    <property type="entry name" value="AcoX-like"/>
</dbReference>
<protein>
    <submittedName>
        <fullName evidence="1">NAD(+)/NADH kinase</fullName>
    </submittedName>
</protein>
<evidence type="ECO:0000313" key="1">
    <source>
        <dbReference type="EMBL" id="MBI3129429.1"/>
    </source>
</evidence>
<dbReference type="PANTHER" id="PTHR40697:SF3">
    <property type="entry name" value="ACETOIN CATABOLISM PROTEIN X"/>
    <property type="match status" value="1"/>
</dbReference>
<reference evidence="1" key="1">
    <citation type="submission" date="2020-07" db="EMBL/GenBank/DDBJ databases">
        <title>Huge and variable diversity of episymbiotic CPR bacteria and DPANN archaea in groundwater ecosystems.</title>
        <authorList>
            <person name="He C.Y."/>
            <person name="Keren R."/>
            <person name="Whittaker M."/>
            <person name="Farag I.F."/>
            <person name="Doudna J."/>
            <person name="Cate J.H.D."/>
            <person name="Banfield J.F."/>
        </authorList>
    </citation>
    <scope>NUCLEOTIDE SEQUENCE</scope>
    <source>
        <strain evidence="1">NC_groundwater_763_Ag_S-0.2um_68_21</strain>
    </source>
</reference>
<gene>
    <name evidence="1" type="ORF">HYZ11_17615</name>
</gene>
<dbReference type="EMBL" id="JACPUR010000041">
    <property type="protein sequence ID" value="MBI3129429.1"/>
    <property type="molecule type" value="Genomic_DNA"/>
</dbReference>
<evidence type="ECO:0000313" key="2">
    <source>
        <dbReference type="Proteomes" id="UP000782312"/>
    </source>
</evidence>
<dbReference type="Gene3D" id="3.40.50.10330">
    <property type="entry name" value="Probable inorganic polyphosphate/atp-NAD kinase, domain 1"/>
    <property type="match status" value="1"/>
</dbReference>
<keyword evidence="1" id="KW-0808">Transferase</keyword>
<dbReference type="GO" id="GO:0003951">
    <property type="term" value="F:NAD+ kinase activity"/>
    <property type="evidence" value="ECO:0007669"/>
    <property type="project" value="InterPro"/>
</dbReference>
<organism evidence="1 2">
    <name type="scientific">Tectimicrobiota bacterium</name>
    <dbReference type="NCBI Taxonomy" id="2528274"/>
    <lineage>
        <taxon>Bacteria</taxon>
        <taxon>Pseudomonadati</taxon>
        <taxon>Nitrospinota/Tectimicrobiota group</taxon>
        <taxon>Candidatus Tectimicrobiota</taxon>
    </lineage>
</organism>
<dbReference type="InterPro" id="IPR016064">
    <property type="entry name" value="NAD/diacylglycerol_kinase_sf"/>
</dbReference>
<sequence length="336" mass="34916">MASVGIIANPQSGKDIRRLVALASSFSNHEKVLILRRVLAGLEAAGVKEAWVFNDGDALGAAALDAGHRRRRGPMRARLLSFSLQGDGEDTARAAALMRERGAACIVVLGGDGTSRAASRGCGNVPLVPLSTGTNNAFPQHWEGTVAGLAAGLFALRPKAYAAQVRPSKRLRIRLGDATETALIDLAVVRGGYAGARAVWDVRRIESLFLTRCQPGGLGLSAIGASLDPIGPDDPEGLWVEFGGGGRRSARKVLSPIAPGLVVAAPVRCSRRVGVGESVSCTVAGERVLAFDGERERVMAAGESFVAVLERSGPRVVDAPAVLARAAARGALARPL</sequence>
<accession>A0A932MNJ5</accession>
<dbReference type="Pfam" id="PF01513">
    <property type="entry name" value="NAD_kinase"/>
    <property type="match status" value="1"/>
</dbReference>